<feature type="transmembrane region" description="Helical" evidence="1">
    <location>
        <begin position="125"/>
        <end position="143"/>
    </location>
</feature>
<name>A0A2D3NSP5_9FUSO</name>
<dbReference type="EMBL" id="CP024699">
    <property type="protein sequence ID" value="ATV58451.1"/>
    <property type="molecule type" value="Genomic_DNA"/>
</dbReference>
<accession>A0A2D3NSP5</accession>
<keyword evidence="1" id="KW-0472">Membrane</keyword>
<feature type="transmembrane region" description="Helical" evidence="1">
    <location>
        <begin position="39"/>
        <end position="57"/>
    </location>
</feature>
<keyword evidence="1" id="KW-0812">Transmembrane</keyword>
<dbReference type="RefSeq" id="WP_100024166.1">
    <property type="nucleotide sequence ID" value="NZ_CP024699.1"/>
</dbReference>
<feature type="transmembrane region" description="Helical" evidence="1">
    <location>
        <begin position="97"/>
        <end position="113"/>
    </location>
</feature>
<dbReference type="Proteomes" id="UP000230056">
    <property type="component" value="Chromosome"/>
</dbReference>
<sequence length="233" mass="27145">MDDKFVLFSDPHLITMGIGFGVCFLLIFLGFFTERKQAFAKIIAVLVLGVKIAELIYRYKYYGESVAQLLPLHLCPMVIVISIFMMFFHSEVLFQPVYFWCMGAFFAIIMPDIKEGMHDFASQSFFITHFFILFSAAYAFIHFRFRPNKAGFILSFLLLVSLAFAMYFVNIKLGTNYLFVNRPPSSAAKLIDYVGPWPYYLYSIVGIYILLSFILYLPFKRNKKSKYGSWKKY</sequence>
<feature type="transmembrane region" description="Helical" evidence="1">
    <location>
        <begin position="69"/>
        <end position="88"/>
    </location>
</feature>
<dbReference type="InterPro" id="IPR011737">
    <property type="entry name" value="CHP02206_TP0381"/>
</dbReference>
<organism evidence="2 3">
    <name type="scientific">Fusobacterium pseudoperiodonticum</name>
    <dbReference type="NCBI Taxonomy" id="2663009"/>
    <lineage>
        <taxon>Bacteria</taxon>
        <taxon>Fusobacteriati</taxon>
        <taxon>Fusobacteriota</taxon>
        <taxon>Fusobacteriia</taxon>
        <taxon>Fusobacteriales</taxon>
        <taxon>Fusobacteriaceae</taxon>
        <taxon>Fusobacterium</taxon>
    </lineage>
</organism>
<dbReference type="AlphaFoldDB" id="A0A2D3NSP5"/>
<dbReference type="Pfam" id="PF14808">
    <property type="entry name" value="TMEM164"/>
    <property type="match status" value="1"/>
</dbReference>
<feature type="transmembrane region" description="Helical" evidence="1">
    <location>
        <begin position="150"/>
        <end position="169"/>
    </location>
</feature>
<evidence type="ECO:0000256" key="1">
    <source>
        <dbReference type="SAM" id="Phobius"/>
    </source>
</evidence>
<protein>
    <submittedName>
        <fullName evidence="2">TIGR02206 family membrane protein</fullName>
    </submittedName>
</protein>
<evidence type="ECO:0000313" key="2">
    <source>
        <dbReference type="EMBL" id="ATV58451.1"/>
    </source>
</evidence>
<reference evidence="2 3" key="1">
    <citation type="submission" date="2017-11" db="EMBL/GenBank/DDBJ databases">
        <title>Genome sequencing of Fusobacterium periodonticum KCOM 1261.</title>
        <authorList>
            <person name="Kook J.-K."/>
            <person name="Park S.-N."/>
            <person name="Lim Y.K."/>
        </authorList>
    </citation>
    <scope>NUCLEOTIDE SEQUENCE [LARGE SCALE GENOMIC DNA]</scope>
    <source>
        <strain evidence="2 3">KCOM 1261</strain>
    </source>
</reference>
<dbReference type="NCBIfam" id="TIGR02206">
    <property type="entry name" value="intg_mem_TP0381"/>
    <property type="match status" value="1"/>
</dbReference>
<proteinExistence type="predicted"/>
<keyword evidence="1" id="KW-1133">Transmembrane helix</keyword>
<gene>
    <name evidence="2" type="ORF">CTM72_01050</name>
</gene>
<evidence type="ECO:0000313" key="3">
    <source>
        <dbReference type="Proteomes" id="UP000230056"/>
    </source>
</evidence>
<feature type="transmembrane region" description="Helical" evidence="1">
    <location>
        <begin position="12"/>
        <end position="32"/>
    </location>
</feature>
<feature type="transmembrane region" description="Helical" evidence="1">
    <location>
        <begin position="199"/>
        <end position="219"/>
    </location>
</feature>